<accession>A0ABR4BYD9</accession>
<feature type="compositionally biased region" description="Acidic residues" evidence="8">
    <location>
        <begin position="273"/>
        <end position="284"/>
    </location>
</feature>
<comment type="subcellular location">
    <subcellularLocation>
        <location evidence="7">Nucleus</location>
        <location evidence="7">Nucleolus</location>
    </subcellularLocation>
</comment>
<evidence type="ECO:0000256" key="1">
    <source>
        <dbReference type="ARBA" id="ARBA00005858"/>
    </source>
</evidence>
<evidence type="ECO:0000256" key="7">
    <source>
        <dbReference type="PIRNR" id="PIRNR037125"/>
    </source>
</evidence>
<evidence type="ECO:0000256" key="6">
    <source>
        <dbReference type="ARBA" id="ARBA00023242"/>
    </source>
</evidence>
<feature type="compositionally biased region" description="Basic and acidic residues" evidence="8">
    <location>
        <begin position="131"/>
        <end position="145"/>
    </location>
</feature>
<dbReference type="EMBL" id="JAZHXI010000016">
    <property type="protein sequence ID" value="KAL2062630.1"/>
    <property type="molecule type" value="Genomic_DNA"/>
</dbReference>
<feature type="compositionally biased region" description="Basic and acidic residues" evidence="8">
    <location>
        <begin position="225"/>
        <end position="235"/>
    </location>
</feature>
<feature type="compositionally biased region" description="Polar residues" evidence="8">
    <location>
        <begin position="201"/>
        <end position="220"/>
    </location>
</feature>
<dbReference type="PANTHER" id="PTHR12814">
    <property type="entry name" value="RNA-BINDING PROTEIN NOB1"/>
    <property type="match status" value="1"/>
</dbReference>
<evidence type="ECO:0000256" key="2">
    <source>
        <dbReference type="ARBA" id="ARBA00022722"/>
    </source>
</evidence>
<dbReference type="InterPro" id="IPR014881">
    <property type="entry name" value="NOB1_Zn-bd"/>
</dbReference>
<evidence type="ECO:0000256" key="8">
    <source>
        <dbReference type="SAM" id="MobiDB-lite"/>
    </source>
</evidence>
<evidence type="ECO:0000256" key="4">
    <source>
        <dbReference type="ARBA" id="ARBA00022801"/>
    </source>
</evidence>
<keyword evidence="2" id="KW-0540">Nuclease</keyword>
<dbReference type="InterPro" id="IPR036283">
    <property type="entry name" value="NOB1_Zf-like_sf"/>
</dbReference>
<feature type="domain" description="Nin one binding (NOB1) Zn-ribbon-like" evidence="9">
    <location>
        <begin position="345"/>
        <end position="416"/>
    </location>
</feature>
<gene>
    <name evidence="11" type="ORF">VTL71DRAFT_5702</name>
</gene>
<feature type="compositionally biased region" description="Basic and acidic residues" evidence="8">
    <location>
        <begin position="111"/>
        <end position="124"/>
    </location>
</feature>
<keyword evidence="3 7" id="KW-0479">Metal-binding</keyword>
<protein>
    <recommendedName>
        <fullName evidence="7">20S-pre-rRNA D-site endonuclease NOB1</fullName>
    </recommendedName>
</protein>
<comment type="function">
    <text evidence="7">Required for the synthesis of 40S ribosome subunits. Has a role in processing 20S pre-rRNA into the mature 18S rRNA, where it is required for cleavage at the 3' end of the mature 18S rRNA (D-site). Accompanies the 20S pre-rRNA from the nucleus to the cytoplasm.</text>
</comment>
<dbReference type="Gene3D" id="3.40.50.1010">
    <property type="entry name" value="5'-nuclease"/>
    <property type="match status" value="1"/>
</dbReference>
<reference evidence="11 12" key="1">
    <citation type="journal article" date="2024" name="Commun. Biol.">
        <title>Comparative genomic analysis of thermophilic fungi reveals convergent evolutionary adaptations and gene losses.</title>
        <authorList>
            <person name="Steindorff A.S."/>
            <person name="Aguilar-Pontes M.V."/>
            <person name="Robinson A.J."/>
            <person name="Andreopoulos B."/>
            <person name="LaButti K."/>
            <person name="Kuo A."/>
            <person name="Mondo S."/>
            <person name="Riley R."/>
            <person name="Otillar R."/>
            <person name="Haridas S."/>
            <person name="Lipzen A."/>
            <person name="Grimwood J."/>
            <person name="Schmutz J."/>
            <person name="Clum A."/>
            <person name="Reid I.D."/>
            <person name="Moisan M.C."/>
            <person name="Butler G."/>
            <person name="Nguyen T.T.M."/>
            <person name="Dewar K."/>
            <person name="Conant G."/>
            <person name="Drula E."/>
            <person name="Henrissat B."/>
            <person name="Hansel C."/>
            <person name="Singer S."/>
            <person name="Hutchinson M.I."/>
            <person name="de Vries R.P."/>
            <person name="Natvig D.O."/>
            <person name="Powell A.J."/>
            <person name="Tsang A."/>
            <person name="Grigoriev I.V."/>
        </authorList>
    </citation>
    <scope>NUCLEOTIDE SEQUENCE [LARGE SCALE GENOMIC DNA]</scope>
    <source>
        <strain evidence="11 12">CBS 494.80</strain>
    </source>
</reference>
<comment type="caution">
    <text evidence="11">The sequence shown here is derived from an EMBL/GenBank/DDBJ whole genome shotgun (WGS) entry which is preliminary data.</text>
</comment>
<dbReference type="SUPFAM" id="SSF144206">
    <property type="entry name" value="NOB1 zinc finger-like"/>
    <property type="match status" value="1"/>
</dbReference>
<keyword evidence="5 7" id="KW-0862">Zinc</keyword>
<dbReference type="InterPro" id="IPR033411">
    <property type="entry name" value="Ribonuclease_PIN"/>
</dbReference>
<comment type="similarity">
    <text evidence="1 7">Belongs to the NOB1 family.</text>
</comment>
<feature type="compositionally biased region" description="Polar residues" evidence="8">
    <location>
        <begin position="247"/>
        <end position="256"/>
    </location>
</feature>
<keyword evidence="4" id="KW-0378">Hydrolase</keyword>
<evidence type="ECO:0000313" key="12">
    <source>
        <dbReference type="Proteomes" id="UP001595075"/>
    </source>
</evidence>
<proteinExistence type="inferred from homology"/>
<evidence type="ECO:0000256" key="3">
    <source>
        <dbReference type="ARBA" id="ARBA00022723"/>
    </source>
</evidence>
<evidence type="ECO:0000256" key="5">
    <source>
        <dbReference type="ARBA" id="ARBA00022833"/>
    </source>
</evidence>
<feature type="region of interest" description="Disordered" evidence="8">
    <location>
        <begin position="186"/>
        <end position="292"/>
    </location>
</feature>
<keyword evidence="12" id="KW-1185">Reference proteome</keyword>
<evidence type="ECO:0000259" key="10">
    <source>
        <dbReference type="Pfam" id="PF17146"/>
    </source>
</evidence>
<dbReference type="InterPro" id="IPR017117">
    <property type="entry name" value="Nob1_euk"/>
</dbReference>
<feature type="domain" description="Ribonuclease PIN" evidence="10">
    <location>
        <begin position="12"/>
        <end position="103"/>
    </location>
</feature>
<organism evidence="11 12">
    <name type="scientific">Oculimacula yallundae</name>
    <dbReference type="NCBI Taxonomy" id="86028"/>
    <lineage>
        <taxon>Eukaryota</taxon>
        <taxon>Fungi</taxon>
        <taxon>Dikarya</taxon>
        <taxon>Ascomycota</taxon>
        <taxon>Pezizomycotina</taxon>
        <taxon>Leotiomycetes</taxon>
        <taxon>Helotiales</taxon>
        <taxon>Ploettnerulaceae</taxon>
        <taxon>Oculimacula</taxon>
    </lineage>
</organism>
<dbReference type="InterPro" id="IPR039907">
    <property type="entry name" value="NOB1"/>
</dbReference>
<dbReference type="PANTHER" id="PTHR12814:SF2">
    <property type="entry name" value="RNA-BINDING PROTEIN NOB1"/>
    <property type="match status" value="1"/>
</dbReference>
<feature type="region of interest" description="Disordered" evidence="8">
    <location>
        <begin position="111"/>
        <end position="147"/>
    </location>
</feature>
<name>A0ABR4BYD9_9HELO</name>
<sequence>MTTDAPKPIHSLILDSGPIIKNDPHVSTILNQAENIYTIPAVIDEIRDAVTRARLESTLLPFLKLRSPRPASVKVITDFARKTGDLEVLSRPDIHLMALAYELECERNNGDWRLRSDPNQKKINGEPPKPVAEEEKGELKEESVESVKVAAPVPETRGAWGTTVPIDVIEDEAPKTIDEVLESTHISGPDVNATSGPVIEDSTSTPQSTSVEPSQSTESSVPEVKVPESKPESKVEPTTLEAPVDFTETTQSSSPAVQAPEAKEPKSPSIPVEEIEESDSEGSDGEGWITPGNLQKHMAKTENSTSSKKVEVAIMQVALVTSDFAMQNVLLRMNLNLLSPTLQRIKQLKTWVLRCHACFSITKDMSKQFCSRCGKPTLMRTSCTTDKDGKVKVHLKKNMQWNKRGDVYSIPKPVAGTSNGKLVQGGGKGGWGQGLILAEDQKEYIQAMTGARRKKEKDLMDEDFLPGLLSGDRGRAGGRAKVGAGRNVNSKKRN</sequence>
<keyword evidence="6 7" id="KW-0539">Nucleus</keyword>
<dbReference type="Pfam" id="PF17146">
    <property type="entry name" value="PIN_6"/>
    <property type="match status" value="1"/>
</dbReference>
<evidence type="ECO:0000313" key="11">
    <source>
        <dbReference type="EMBL" id="KAL2062630.1"/>
    </source>
</evidence>
<dbReference type="Pfam" id="PF08772">
    <property type="entry name" value="Zn_ribbon_NOB1"/>
    <property type="match status" value="1"/>
</dbReference>
<dbReference type="PIRSF" id="PIRSF037125">
    <property type="entry name" value="D-site_20S_pre-rRNA_nuclease"/>
    <property type="match status" value="1"/>
</dbReference>
<dbReference type="CDD" id="cd09876">
    <property type="entry name" value="PIN_Nob1-like"/>
    <property type="match status" value="1"/>
</dbReference>
<dbReference type="Gene3D" id="6.20.210.10">
    <property type="entry name" value="Nin one binding (NOB1), Zn-ribbon-like"/>
    <property type="match status" value="1"/>
</dbReference>
<feature type="region of interest" description="Disordered" evidence="8">
    <location>
        <begin position="465"/>
        <end position="494"/>
    </location>
</feature>
<dbReference type="Proteomes" id="UP001595075">
    <property type="component" value="Unassembled WGS sequence"/>
</dbReference>
<evidence type="ECO:0000259" key="9">
    <source>
        <dbReference type="Pfam" id="PF08772"/>
    </source>
</evidence>